<dbReference type="GO" id="GO:0009360">
    <property type="term" value="C:DNA polymerase III complex"/>
    <property type="evidence" value="ECO:0007669"/>
    <property type="project" value="InterPro"/>
</dbReference>
<evidence type="ECO:0000259" key="9">
    <source>
        <dbReference type="Pfam" id="PF06144"/>
    </source>
</evidence>
<dbReference type="SUPFAM" id="SSF48019">
    <property type="entry name" value="post-AAA+ oligomerization domain-like"/>
    <property type="match status" value="1"/>
</dbReference>
<dbReference type="InterPro" id="IPR008921">
    <property type="entry name" value="DNA_pol3_clamp-load_cplx_C"/>
</dbReference>
<sequence>MKIDARNLARVLNDPGAWRILLLHGEDTGLIKERAQNAVIKIAGSADDPFRVAVLDRESHDKLMEEATALSLMGGRRVVRVRDASDALLKPLEAFLAQNSDTLVILEAPGLSSRSKLRSFLEKHAHCASIGCYPEEGRNLESSITRMLAEHNVRIASDALHWLSSRLGADRAAARSEIEKLSLYAGDTGTLSLDDVRASSGDAGSVSLEDAAFAATEGNRIAADTALERALGEDTSPIAIARSFLTHLHRLRRVKAAMAAGISRSDAIKMLRPPVFFKRTSSFNRALELWSLLALTKAVEETQALEYACKQTGSPDALLCRRYVSTLTARAAMQARR</sequence>
<evidence type="ECO:0000256" key="7">
    <source>
        <dbReference type="ARBA" id="ARBA00034754"/>
    </source>
</evidence>
<gene>
    <name evidence="10" type="ORF">CSR02_08970</name>
</gene>
<keyword evidence="11" id="KW-1185">Reference proteome</keyword>
<dbReference type="Gene3D" id="1.10.8.60">
    <property type="match status" value="1"/>
</dbReference>
<evidence type="ECO:0000256" key="3">
    <source>
        <dbReference type="ARBA" id="ARBA00022679"/>
    </source>
</evidence>
<dbReference type="GO" id="GO:0003677">
    <property type="term" value="F:DNA binding"/>
    <property type="evidence" value="ECO:0007669"/>
    <property type="project" value="InterPro"/>
</dbReference>
<keyword evidence="6" id="KW-0239">DNA-directed DNA polymerase</keyword>
<evidence type="ECO:0000313" key="10">
    <source>
        <dbReference type="EMBL" id="PHY93924.1"/>
    </source>
</evidence>
<evidence type="ECO:0000256" key="1">
    <source>
        <dbReference type="ARBA" id="ARBA00012417"/>
    </source>
</evidence>
<comment type="catalytic activity">
    <reaction evidence="8">
        <text>DNA(n) + a 2'-deoxyribonucleoside 5'-triphosphate = DNA(n+1) + diphosphate</text>
        <dbReference type="Rhea" id="RHEA:22508"/>
        <dbReference type="Rhea" id="RHEA-COMP:17339"/>
        <dbReference type="Rhea" id="RHEA-COMP:17340"/>
        <dbReference type="ChEBI" id="CHEBI:33019"/>
        <dbReference type="ChEBI" id="CHEBI:61560"/>
        <dbReference type="ChEBI" id="CHEBI:173112"/>
        <dbReference type="EC" id="2.7.7.7"/>
    </reaction>
</comment>
<keyword evidence="4" id="KW-0548">Nucleotidyltransferase</keyword>
<dbReference type="EMBL" id="PEBQ01000128">
    <property type="protein sequence ID" value="PHY93924.1"/>
    <property type="molecule type" value="Genomic_DNA"/>
</dbReference>
<dbReference type="Proteomes" id="UP000228751">
    <property type="component" value="Unassembled WGS sequence"/>
</dbReference>
<dbReference type="Gene3D" id="3.40.50.300">
    <property type="entry name" value="P-loop containing nucleotide triphosphate hydrolases"/>
    <property type="match status" value="1"/>
</dbReference>
<organism evidence="10 11">
    <name type="scientific">Acetobacter pomorum</name>
    <dbReference type="NCBI Taxonomy" id="65959"/>
    <lineage>
        <taxon>Bacteria</taxon>
        <taxon>Pseudomonadati</taxon>
        <taxon>Pseudomonadota</taxon>
        <taxon>Alphaproteobacteria</taxon>
        <taxon>Acetobacterales</taxon>
        <taxon>Acetobacteraceae</taxon>
        <taxon>Acetobacter</taxon>
    </lineage>
</organism>
<evidence type="ECO:0000256" key="4">
    <source>
        <dbReference type="ARBA" id="ARBA00022695"/>
    </source>
</evidence>
<dbReference type="InterPro" id="IPR010372">
    <property type="entry name" value="DNA_pol3_delta_N"/>
</dbReference>
<dbReference type="Pfam" id="PF06144">
    <property type="entry name" value="DNA_pol3_delta"/>
    <property type="match status" value="1"/>
</dbReference>
<dbReference type="OrthoDB" id="9804983at2"/>
<evidence type="ECO:0000256" key="2">
    <source>
        <dbReference type="ARBA" id="ARBA00017703"/>
    </source>
</evidence>
<dbReference type="GO" id="GO:0006261">
    <property type="term" value="P:DNA-templated DNA replication"/>
    <property type="evidence" value="ECO:0007669"/>
    <property type="project" value="TreeGrafter"/>
</dbReference>
<evidence type="ECO:0000256" key="8">
    <source>
        <dbReference type="ARBA" id="ARBA00049244"/>
    </source>
</evidence>
<dbReference type="InterPro" id="IPR005790">
    <property type="entry name" value="DNA_polIII_delta"/>
</dbReference>
<proteinExistence type="inferred from homology"/>
<dbReference type="GO" id="GO:0003887">
    <property type="term" value="F:DNA-directed DNA polymerase activity"/>
    <property type="evidence" value="ECO:0007669"/>
    <property type="project" value="UniProtKB-KW"/>
</dbReference>
<keyword evidence="3" id="KW-0808">Transferase</keyword>
<name>A0A2G4RBH6_9PROT</name>
<evidence type="ECO:0000256" key="5">
    <source>
        <dbReference type="ARBA" id="ARBA00022705"/>
    </source>
</evidence>
<feature type="domain" description="DNA polymerase III delta N-terminal" evidence="9">
    <location>
        <begin position="22"/>
        <end position="127"/>
    </location>
</feature>
<dbReference type="AlphaFoldDB" id="A0A2G4RBH6"/>
<keyword evidence="5" id="KW-0235">DNA replication</keyword>
<dbReference type="InterPro" id="IPR027417">
    <property type="entry name" value="P-loop_NTPase"/>
</dbReference>
<reference evidence="10 11" key="1">
    <citation type="submission" date="2017-10" db="EMBL/GenBank/DDBJ databases">
        <title>Genomic analysis of the genus Acetobacter.</title>
        <authorList>
            <person name="Kim K.H."/>
            <person name="Chun B.H."/>
            <person name="Son A.R."/>
            <person name="Jeon C.O."/>
        </authorList>
    </citation>
    <scope>NUCLEOTIDE SEQUENCE [LARGE SCALE GENOMIC DNA]</scope>
    <source>
        <strain evidence="10 11">LHT 2458</strain>
    </source>
</reference>
<protein>
    <recommendedName>
        <fullName evidence="2">DNA polymerase III subunit delta</fullName>
        <ecNumber evidence="1">2.7.7.7</ecNumber>
    </recommendedName>
</protein>
<evidence type="ECO:0000313" key="11">
    <source>
        <dbReference type="Proteomes" id="UP000228751"/>
    </source>
</evidence>
<accession>A0A2G4RBH6</accession>
<dbReference type="SUPFAM" id="SSF52540">
    <property type="entry name" value="P-loop containing nucleoside triphosphate hydrolases"/>
    <property type="match status" value="1"/>
</dbReference>
<dbReference type="RefSeq" id="WP_099541399.1">
    <property type="nucleotide sequence ID" value="NZ_PEBQ01000128.1"/>
</dbReference>
<evidence type="ECO:0000256" key="6">
    <source>
        <dbReference type="ARBA" id="ARBA00022932"/>
    </source>
</evidence>
<dbReference type="PANTHER" id="PTHR34388:SF1">
    <property type="entry name" value="DNA POLYMERASE III SUBUNIT DELTA"/>
    <property type="match status" value="1"/>
</dbReference>
<dbReference type="EC" id="2.7.7.7" evidence="1"/>
<dbReference type="NCBIfam" id="TIGR01128">
    <property type="entry name" value="holA"/>
    <property type="match status" value="1"/>
</dbReference>
<comment type="similarity">
    <text evidence="7">Belongs to the DNA polymerase HolA subunit family.</text>
</comment>
<dbReference type="Gene3D" id="1.20.272.10">
    <property type="match status" value="1"/>
</dbReference>
<comment type="caution">
    <text evidence="10">The sequence shown here is derived from an EMBL/GenBank/DDBJ whole genome shotgun (WGS) entry which is preliminary data.</text>
</comment>
<dbReference type="PANTHER" id="PTHR34388">
    <property type="entry name" value="DNA POLYMERASE III SUBUNIT DELTA"/>
    <property type="match status" value="1"/>
</dbReference>